<evidence type="ECO:0000313" key="1">
    <source>
        <dbReference type="EMBL" id="KAK7349877.1"/>
    </source>
</evidence>
<organism evidence="1 2">
    <name type="scientific">Canavalia gladiata</name>
    <name type="common">Sword bean</name>
    <name type="synonym">Dolichos gladiatus</name>
    <dbReference type="NCBI Taxonomy" id="3824"/>
    <lineage>
        <taxon>Eukaryota</taxon>
        <taxon>Viridiplantae</taxon>
        <taxon>Streptophyta</taxon>
        <taxon>Embryophyta</taxon>
        <taxon>Tracheophyta</taxon>
        <taxon>Spermatophyta</taxon>
        <taxon>Magnoliopsida</taxon>
        <taxon>eudicotyledons</taxon>
        <taxon>Gunneridae</taxon>
        <taxon>Pentapetalae</taxon>
        <taxon>rosids</taxon>
        <taxon>fabids</taxon>
        <taxon>Fabales</taxon>
        <taxon>Fabaceae</taxon>
        <taxon>Papilionoideae</taxon>
        <taxon>50 kb inversion clade</taxon>
        <taxon>NPAAA clade</taxon>
        <taxon>indigoferoid/millettioid clade</taxon>
        <taxon>Phaseoleae</taxon>
        <taxon>Canavalia</taxon>
    </lineage>
</organism>
<comment type="caution">
    <text evidence="1">The sequence shown here is derived from an EMBL/GenBank/DDBJ whole genome shotgun (WGS) entry which is preliminary data.</text>
</comment>
<gene>
    <name evidence="1" type="ORF">VNO77_07680</name>
</gene>
<sequence length="121" mass="13026">MASGGGLSKVPPTGPKRLRRLYTHLWLSIHCNQGNPLLVFGPRFACPYDASQNGSPITYPLRTHHASNLELPPINGVLHEAYLHGLCEAPSWHLLGLCRSYLTTEGGIAMDPGKALGGVES</sequence>
<evidence type="ECO:0000313" key="2">
    <source>
        <dbReference type="Proteomes" id="UP001367508"/>
    </source>
</evidence>
<dbReference type="AlphaFoldDB" id="A0AAN9QVX7"/>
<protein>
    <submittedName>
        <fullName evidence="1">Uncharacterized protein</fullName>
    </submittedName>
</protein>
<accession>A0AAN9QVX7</accession>
<proteinExistence type="predicted"/>
<dbReference type="EMBL" id="JAYMYQ010000002">
    <property type="protein sequence ID" value="KAK7349877.1"/>
    <property type="molecule type" value="Genomic_DNA"/>
</dbReference>
<keyword evidence="2" id="KW-1185">Reference proteome</keyword>
<dbReference type="Proteomes" id="UP001367508">
    <property type="component" value="Unassembled WGS sequence"/>
</dbReference>
<reference evidence="1 2" key="1">
    <citation type="submission" date="2024-01" db="EMBL/GenBank/DDBJ databases">
        <title>The genomes of 5 underutilized Papilionoideae crops provide insights into root nodulation and disease resistanc.</title>
        <authorList>
            <person name="Jiang F."/>
        </authorList>
    </citation>
    <scope>NUCLEOTIDE SEQUENCE [LARGE SCALE GENOMIC DNA]</scope>
    <source>
        <strain evidence="1">LVBAO_FW01</strain>
        <tissue evidence="1">Leaves</tissue>
    </source>
</reference>
<name>A0AAN9QVX7_CANGL</name>